<sequence length="247" mass="29040">MKSLLKLATVKAVTEKKELLTLPRTVQVQLNRTKSLINFNNRYIKLAKEPIPEECTVFDVNGSLDVRRTLANAEKRIHPISRFAYYVYTGLVDELQEAWIKCHGFGQDALMRCKNPMIRYFAKFCDSGDAGDENDVEDLYLRATLLELEGVALYFYRTCSKRQRTLFLMYRTAKILRRRSHADWEHECQMLRLMLSTKDFKIDKFFVEYVVGTNNNLFRGSFFDLPKDCQMPEFAEYLMKLCVRFAE</sequence>
<comment type="caution">
    <text evidence="1">The sequence shown here is derived from an EMBL/GenBank/DDBJ whole genome shotgun (WGS) entry which is preliminary data.</text>
</comment>
<reference evidence="1" key="1">
    <citation type="submission" date="2023-06" db="EMBL/GenBank/DDBJ databases">
        <title>Genomic analysis of the entomopathogenic nematode Steinernema hermaphroditum.</title>
        <authorList>
            <person name="Schwarz E.M."/>
            <person name="Heppert J.K."/>
            <person name="Baniya A."/>
            <person name="Schwartz H.T."/>
            <person name="Tan C.-H."/>
            <person name="Antoshechkin I."/>
            <person name="Sternberg P.W."/>
            <person name="Goodrich-Blair H."/>
            <person name="Dillman A.R."/>
        </authorList>
    </citation>
    <scope>NUCLEOTIDE SEQUENCE</scope>
    <source>
        <strain evidence="1">PS9179</strain>
        <tissue evidence="1">Whole animal</tissue>
    </source>
</reference>
<dbReference type="EMBL" id="JAUCMV010000001">
    <property type="protein sequence ID" value="KAK0428210.1"/>
    <property type="molecule type" value="Genomic_DNA"/>
</dbReference>
<protein>
    <submittedName>
        <fullName evidence="1">Uncharacterized protein</fullName>
    </submittedName>
</protein>
<gene>
    <name evidence="1" type="ORF">QR680_010677</name>
</gene>
<keyword evidence="2" id="KW-1185">Reference proteome</keyword>
<evidence type="ECO:0000313" key="1">
    <source>
        <dbReference type="EMBL" id="KAK0428210.1"/>
    </source>
</evidence>
<accession>A0AA39MC67</accession>
<name>A0AA39MC67_9BILA</name>
<proteinExistence type="predicted"/>
<dbReference type="AlphaFoldDB" id="A0AA39MC67"/>
<dbReference type="Proteomes" id="UP001175271">
    <property type="component" value="Unassembled WGS sequence"/>
</dbReference>
<organism evidence="1 2">
    <name type="scientific">Steinernema hermaphroditum</name>
    <dbReference type="NCBI Taxonomy" id="289476"/>
    <lineage>
        <taxon>Eukaryota</taxon>
        <taxon>Metazoa</taxon>
        <taxon>Ecdysozoa</taxon>
        <taxon>Nematoda</taxon>
        <taxon>Chromadorea</taxon>
        <taxon>Rhabditida</taxon>
        <taxon>Tylenchina</taxon>
        <taxon>Panagrolaimomorpha</taxon>
        <taxon>Strongyloidoidea</taxon>
        <taxon>Steinernematidae</taxon>
        <taxon>Steinernema</taxon>
    </lineage>
</organism>
<evidence type="ECO:0000313" key="2">
    <source>
        <dbReference type="Proteomes" id="UP001175271"/>
    </source>
</evidence>